<dbReference type="Proteomes" id="UP001144978">
    <property type="component" value="Unassembled WGS sequence"/>
</dbReference>
<name>A0ACC1MJM4_9APHY</name>
<accession>A0ACC1MJM4</accession>
<gene>
    <name evidence="1" type="ORF">NUW54_g13807</name>
</gene>
<evidence type="ECO:0000313" key="1">
    <source>
        <dbReference type="EMBL" id="KAJ2966438.1"/>
    </source>
</evidence>
<organism evidence="1 2">
    <name type="scientific">Trametes sanguinea</name>
    <dbReference type="NCBI Taxonomy" id="158606"/>
    <lineage>
        <taxon>Eukaryota</taxon>
        <taxon>Fungi</taxon>
        <taxon>Dikarya</taxon>
        <taxon>Basidiomycota</taxon>
        <taxon>Agaricomycotina</taxon>
        <taxon>Agaricomycetes</taxon>
        <taxon>Polyporales</taxon>
        <taxon>Polyporaceae</taxon>
        <taxon>Trametes</taxon>
    </lineage>
</organism>
<proteinExistence type="predicted"/>
<comment type="caution">
    <text evidence="1">The sequence shown here is derived from an EMBL/GenBank/DDBJ whole genome shotgun (WGS) entry which is preliminary data.</text>
</comment>
<keyword evidence="2" id="KW-1185">Reference proteome</keyword>
<evidence type="ECO:0000313" key="2">
    <source>
        <dbReference type="Proteomes" id="UP001144978"/>
    </source>
</evidence>
<sequence>MIESEIMESDLLYLPPAYGIRARSDTATSGGKQVLFVGLTTRLPCLFVFDDDSGTSLSAQPTLTASQPETTQYIVMDLKLKIDNVLLYAWGRQEHCQMLSLQKAHMEVYGGAENVVLRITDPETNKCLSVDLCRLESLCAYTQVGRFSVLYRRASRAGLLLAFSGIAGLQEYQECVTPYLSRTPPPPAAQLSIVSARGDVDSYEEVADELDCAFLPRTELLRTRV</sequence>
<reference evidence="1" key="1">
    <citation type="submission" date="2022-08" db="EMBL/GenBank/DDBJ databases">
        <title>Genome Sequence of Pycnoporus sanguineus.</title>
        <authorList>
            <person name="Buettner E."/>
        </authorList>
    </citation>
    <scope>NUCLEOTIDE SEQUENCE</scope>
    <source>
        <strain evidence="1">CG-C14</strain>
    </source>
</reference>
<dbReference type="EMBL" id="JANSHE010006654">
    <property type="protein sequence ID" value="KAJ2966438.1"/>
    <property type="molecule type" value="Genomic_DNA"/>
</dbReference>
<protein>
    <submittedName>
        <fullName evidence="1">Uncharacterized protein</fullName>
    </submittedName>
</protein>